<proteinExistence type="inferred from homology"/>
<keyword evidence="10" id="KW-1185">Reference proteome</keyword>
<evidence type="ECO:0000256" key="3">
    <source>
        <dbReference type="ARBA" id="ARBA00022723"/>
    </source>
</evidence>
<sequence>MSNISKKPFINVDGFLFLAMRKEYCAIFSVGSLAVVLFFQVLMGCSQKKEEPKKPNIVFIFTDDQRADALGAAGNQIIKTPNLDALATSGVRFTNNYCMGSIHGAVCAPSRAMLMSGKSLYHVYDKLDTVTTMPQVLAANGYTTFGTGKWHNGGNSFLASFQQGKNVFLGGMDDHFNTAVRDKVNDSTFTEPIEKGFSTDLFADAMIDFITSQKGTENPFFAYIAFTAPHDPRSPLPQYLEQYAGDTVPLPANFKPWHPFNFGEINEMQVRDEHLAPWPRDPGMIQDQLREYYAMITHADKRIGDIIASIEASGFADNTIIVYAADHGLALGSHGLVGKQSLYEHSMKAPLVFAGPGLPANETRDALVYLYDIFPTLCNLTGVEPPEGVDGKDLSKVIMGKEGGVRTSLFTTYRGTHRAVRDKKWKLIRYPMIDHTQLFDLENDPDELVNLAGEKEHEVKVREMMGLLGSWQRRTDDTLQLTAKTIVPMEYDPTTFERKPDVHQPPFVLEKYFKEYKAQP</sequence>
<dbReference type="Pfam" id="PF00884">
    <property type="entry name" value="Sulfatase"/>
    <property type="match status" value="1"/>
</dbReference>
<feature type="domain" description="Sulfatase N-terminal" evidence="8">
    <location>
        <begin position="55"/>
        <end position="383"/>
    </location>
</feature>
<dbReference type="RefSeq" id="WP_317489667.1">
    <property type="nucleotide sequence ID" value="NZ_CP136051.1"/>
</dbReference>
<evidence type="ECO:0000256" key="6">
    <source>
        <dbReference type="ARBA" id="ARBA00022837"/>
    </source>
</evidence>
<dbReference type="PANTHER" id="PTHR42693">
    <property type="entry name" value="ARYLSULFATASE FAMILY MEMBER"/>
    <property type="match status" value="1"/>
</dbReference>
<comment type="similarity">
    <text evidence="2">Belongs to the sulfatase family.</text>
</comment>
<comment type="cofactor">
    <cofactor evidence="1">
        <name>Ca(2+)</name>
        <dbReference type="ChEBI" id="CHEBI:29108"/>
    </cofactor>
</comment>
<evidence type="ECO:0000256" key="7">
    <source>
        <dbReference type="SAM" id="Phobius"/>
    </source>
</evidence>
<accession>A0ABZ0IPL1</accession>
<dbReference type="Gene3D" id="3.40.720.10">
    <property type="entry name" value="Alkaline Phosphatase, subunit A"/>
    <property type="match status" value="1"/>
</dbReference>
<reference evidence="9 10" key="1">
    <citation type="journal article" date="2023" name="Microbiol. Resour. Announc.">
        <title>Complete Genome Sequence of Imperialibacter roseus strain P4T.</title>
        <authorList>
            <person name="Tizabi D.R."/>
            <person name="Bachvaroff T."/>
            <person name="Hill R.T."/>
        </authorList>
    </citation>
    <scope>NUCLEOTIDE SEQUENCE [LARGE SCALE GENOMIC DNA]</scope>
    <source>
        <strain evidence="9 10">P4T</strain>
    </source>
</reference>
<feature type="transmembrane region" description="Helical" evidence="7">
    <location>
        <begin position="24"/>
        <end position="43"/>
    </location>
</feature>
<evidence type="ECO:0000313" key="10">
    <source>
        <dbReference type="Proteomes" id="UP001302349"/>
    </source>
</evidence>
<dbReference type="InterPro" id="IPR050738">
    <property type="entry name" value="Sulfatase"/>
</dbReference>
<keyword evidence="7" id="KW-1133">Transmembrane helix</keyword>
<dbReference type="CDD" id="cd16155">
    <property type="entry name" value="sulfatase_like"/>
    <property type="match status" value="1"/>
</dbReference>
<evidence type="ECO:0000259" key="8">
    <source>
        <dbReference type="Pfam" id="PF00884"/>
    </source>
</evidence>
<organism evidence="9 10">
    <name type="scientific">Imperialibacter roseus</name>
    <dbReference type="NCBI Taxonomy" id="1324217"/>
    <lineage>
        <taxon>Bacteria</taxon>
        <taxon>Pseudomonadati</taxon>
        <taxon>Bacteroidota</taxon>
        <taxon>Cytophagia</taxon>
        <taxon>Cytophagales</taxon>
        <taxon>Flammeovirgaceae</taxon>
        <taxon>Imperialibacter</taxon>
    </lineage>
</organism>
<keyword evidence="7" id="KW-0472">Membrane</keyword>
<dbReference type="SUPFAM" id="SSF53649">
    <property type="entry name" value="Alkaline phosphatase-like"/>
    <property type="match status" value="1"/>
</dbReference>
<evidence type="ECO:0000256" key="4">
    <source>
        <dbReference type="ARBA" id="ARBA00022729"/>
    </source>
</evidence>
<keyword evidence="5" id="KW-0378">Hydrolase</keyword>
<name>A0ABZ0IPL1_9BACT</name>
<dbReference type="InterPro" id="IPR000917">
    <property type="entry name" value="Sulfatase_N"/>
</dbReference>
<dbReference type="Proteomes" id="UP001302349">
    <property type="component" value="Chromosome"/>
</dbReference>
<keyword evidence="3" id="KW-0479">Metal-binding</keyword>
<dbReference type="EMBL" id="CP136051">
    <property type="protein sequence ID" value="WOK06977.1"/>
    <property type="molecule type" value="Genomic_DNA"/>
</dbReference>
<keyword evidence="7" id="KW-0812">Transmembrane</keyword>
<evidence type="ECO:0000256" key="1">
    <source>
        <dbReference type="ARBA" id="ARBA00001913"/>
    </source>
</evidence>
<keyword evidence="4" id="KW-0732">Signal</keyword>
<gene>
    <name evidence="9" type="ORF">RT717_28335</name>
</gene>
<protein>
    <submittedName>
        <fullName evidence="9">Sulfatase-like hydrolase/transferase</fullName>
    </submittedName>
</protein>
<evidence type="ECO:0000256" key="2">
    <source>
        <dbReference type="ARBA" id="ARBA00008779"/>
    </source>
</evidence>
<evidence type="ECO:0000313" key="9">
    <source>
        <dbReference type="EMBL" id="WOK06977.1"/>
    </source>
</evidence>
<dbReference type="PANTHER" id="PTHR42693:SF42">
    <property type="entry name" value="ARYLSULFATASE G"/>
    <property type="match status" value="1"/>
</dbReference>
<keyword evidence="6" id="KW-0106">Calcium</keyword>
<dbReference type="InterPro" id="IPR017850">
    <property type="entry name" value="Alkaline_phosphatase_core_sf"/>
</dbReference>
<evidence type="ECO:0000256" key="5">
    <source>
        <dbReference type="ARBA" id="ARBA00022801"/>
    </source>
</evidence>